<dbReference type="Pfam" id="PF00171">
    <property type="entry name" value="Aldedh"/>
    <property type="match status" value="1"/>
</dbReference>
<protein>
    <recommendedName>
        <fullName evidence="1">methylmalonate-semialdehyde dehydrogenase (CoA acylating)</fullName>
        <ecNumber evidence="1">1.2.1.27</ecNumber>
    </recommendedName>
</protein>
<evidence type="ECO:0000256" key="3">
    <source>
        <dbReference type="ARBA" id="ARBA00023027"/>
    </source>
</evidence>
<dbReference type="InterPro" id="IPR016161">
    <property type="entry name" value="Ald_DH/histidinol_DH"/>
</dbReference>
<dbReference type="GO" id="GO:0006574">
    <property type="term" value="P:L-valine catabolic process"/>
    <property type="evidence" value="ECO:0007669"/>
    <property type="project" value="TreeGrafter"/>
</dbReference>
<dbReference type="InterPro" id="IPR016162">
    <property type="entry name" value="Ald_DH_N"/>
</dbReference>
<sequence>MRRRRRSASGPRQCARTAGCATPIAAPSTAGSLRAASGAAAARRGSGCPRARRQRRRAGGGGPRRCRGERWRRSVAWCGAIFCGAYIAIDDKSLDGAAQLHQACAQYGPARLVPRGSDASAMLADVCASVFTRRKDRASRMPSATQHSGAEVEDILAEASAVQTIIGHSIAGRQTRGASQRLADIYNPATGEVAARVALGTTQDVADAVAAAQAAFPAWADTPPLRRARILFKFKELLDQHHDDLAALITREHGKVFSDAKGEVTRGIEVVEFACGIPNLLKTDFTDNIGGGIDNWNLRQPLGVVAGITPFNFPVMVPMWMFPVAIACGNTFVLKPSERDPSPSLLIADLLRQAGLPDGVFNVVQGDKEAVDALLAHPDVQALSFVGSTPIAEYIYTEGTKHGKRVQALGGAKNHLVVMPDADLDQAVDALIGAAYGSAGERCMAISVAVAVGDVADKLVPRLAERASSLKIRNGMESDAEMGPLVTAAHKAKVEGYIAKGVEEGATLVTDGRGHTVPGHENGFYVGGTLFDNVKPDMTIYKEEIFGPVLSVVRVHDFAEAVALINAHEFGNGVSCYTSDGGIARAFARQIQIGMVGINVPIPVPMAWHSFGGWKRSLFGDHHAYGEEGVRFYTRYKSVMQRWPDSIAKGAEFTMPVAK</sequence>
<organism evidence="6 7">
    <name type="scientific">Cupriavidus necator (strain ATCC 43291 / DSM 13513 / CCUG 52238 / LMG 8453 / N-1)</name>
    <name type="common">Ralstonia eutropha</name>
    <dbReference type="NCBI Taxonomy" id="1042878"/>
    <lineage>
        <taxon>Bacteria</taxon>
        <taxon>Pseudomonadati</taxon>
        <taxon>Pseudomonadota</taxon>
        <taxon>Betaproteobacteria</taxon>
        <taxon>Burkholderiales</taxon>
        <taxon>Burkholderiaceae</taxon>
        <taxon>Cupriavidus</taxon>
    </lineage>
</organism>
<dbReference type="KEGG" id="cnc:CNE_1c36150"/>
<feature type="domain" description="Aldehyde dehydrogenase" evidence="5">
    <location>
        <begin position="179"/>
        <end position="639"/>
    </location>
</feature>
<dbReference type="FunFam" id="3.40.605.10:FF:000003">
    <property type="entry name" value="Methylmalonate-semialdehyde dehydrogenase [acylating]"/>
    <property type="match status" value="1"/>
</dbReference>
<dbReference type="GO" id="GO:0004491">
    <property type="term" value="F:methylmalonate-semialdehyde dehydrogenase (acylating, NAD) activity"/>
    <property type="evidence" value="ECO:0007669"/>
    <property type="project" value="UniProtKB-EC"/>
</dbReference>
<dbReference type="InterPro" id="IPR010061">
    <property type="entry name" value="MeMal-semiAld_DH"/>
</dbReference>
<accession>G0F071</accession>
<evidence type="ECO:0000313" key="7">
    <source>
        <dbReference type="Proteomes" id="UP000006798"/>
    </source>
</evidence>
<evidence type="ECO:0000256" key="2">
    <source>
        <dbReference type="ARBA" id="ARBA00023002"/>
    </source>
</evidence>
<name>G0F071_CUPNN</name>
<feature type="region of interest" description="Disordered" evidence="4">
    <location>
        <begin position="44"/>
        <end position="67"/>
    </location>
</feature>
<reference evidence="6 7" key="1">
    <citation type="journal article" date="2011" name="J. Bacteriol.">
        <title>Complete genome sequence of the type strain Cupriavidus necator N-1.</title>
        <authorList>
            <person name="Poehlein A."/>
            <person name="Kusian B."/>
            <person name="Friedrich B."/>
            <person name="Daniel R."/>
            <person name="Bowien B."/>
        </authorList>
    </citation>
    <scope>NUCLEOTIDE SEQUENCE [LARGE SCALE GENOMIC DNA]</scope>
    <source>
        <strain evidence="7">ATCC 43291 / DSM 13513 / CCUG 52238 / LMG 8453 / N-1</strain>
    </source>
</reference>
<dbReference type="Gene3D" id="3.40.309.10">
    <property type="entry name" value="Aldehyde Dehydrogenase, Chain A, domain 2"/>
    <property type="match status" value="1"/>
</dbReference>
<dbReference type="HOGENOM" id="CLU_005391_1_10_4"/>
<dbReference type="AlphaFoldDB" id="G0F071"/>
<dbReference type="InterPro" id="IPR016160">
    <property type="entry name" value="Ald_DH_CS_CYS"/>
</dbReference>
<evidence type="ECO:0000313" key="6">
    <source>
        <dbReference type="EMBL" id="AEI78907.1"/>
    </source>
</evidence>
<dbReference type="SUPFAM" id="SSF53720">
    <property type="entry name" value="ALDH-like"/>
    <property type="match status" value="1"/>
</dbReference>
<dbReference type="FunFam" id="3.40.309.10:FF:000002">
    <property type="entry name" value="Methylmalonate-semialdehyde dehydrogenase (Acylating)"/>
    <property type="match status" value="1"/>
</dbReference>
<evidence type="ECO:0000256" key="4">
    <source>
        <dbReference type="SAM" id="MobiDB-lite"/>
    </source>
</evidence>
<evidence type="ECO:0000259" key="5">
    <source>
        <dbReference type="Pfam" id="PF00171"/>
    </source>
</evidence>
<dbReference type="EMBL" id="CP002877">
    <property type="protein sequence ID" value="AEI78907.1"/>
    <property type="molecule type" value="Genomic_DNA"/>
</dbReference>
<dbReference type="PANTHER" id="PTHR43866">
    <property type="entry name" value="MALONATE-SEMIALDEHYDE DEHYDROGENASE"/>
    <property type="match status" value="1"/>
</dbReference>
<keyword evidence="3" id="KW-0520">NAD</keyword>
<proteinExistence type="predicted"/>
<evidence type="ECO:0000256" key="1">
    <source>
        <dbReference type="ARBA" id="ARBA00013048"/>
    </source>
</evidence>
<dbReference type="PANTHER" id="PTHR43866:SF4">
    <property type="entry name" value="MALONATE-SEMIALDEHYDE DEHYDROGENASE"/>
    <property type="match status" value="1"/>
</dbReference>
<dbReference type="NCBIfam" id="TIGR01722">
    <property type="entry name" value="MMSDH"/>
    <property type="match status" value="1"/>
</dbReference>
<keyword evidence="2 6" id="KW-0560">Oxidoreductase</keyword>
<dbReference type="Proteomes" id="UP000006798">
    <property type="component" value="Chromosome 1"/>
</dbReference>
<dbReference type="PROSITE" id="PS00070">
    <property type="entry name" value="ALDEHYDE_DEHYDR_CYS"/>
    <property type="match status" value="1"/>
</dbReference>
<dbReference type="InterPro" id="IPR016163">
    <property type="entry name" value="Ald_DH_C"/>
</dbReference>
<gene>
    <name evidence="6" type="primary">mmsA2</name>
    <name evidence="6" type="ordered locus">CNE_1c36150</name>
</gene>
<dbReference type="InterPro" id="IPR015590">
    <property type="entry name" value="Aldehyde_DH_dom"/>
</dbReference>
<dbReference type="EC" id="1.2.1.27" evidence="1"/>
<dbReference type="CDD" id="cd07085">
    <property type="entry name" value="ALDH_F6_MMSDH"/>
    <property type="match status" value="1"/>
</dbReference>
<dbReference type="GO" id="GO:0006210">
    <property type="term" value="P:thymine catabolic process"/>
    <property type="evidence" value="ECO:0007669"/>
    <property type="project" value="TreeGrafter"/>
</dbReference>
<dbReference type="Gene3D" id="3.40.605.10">
    <property type="entry name" value="Aldehyde Dehydrogenase, Chain A, domain 1"/>
    <property type="match status" value="1"/>
</dbReference>